<gene>
    <name evidence="2" type="ORF">TTHERM_000933178</name>
</gene>
<dbReference type="AlphaFoldDB" id="W7X127"/>
<evidence type="ECO:0000256" key="1">
    <source>
        <dbReference type="SAM" id="Phobius"/>
    </source>
</evidence>
<keyword evidence="3" id="KW-1185">Reference proteome</keyword>
<name>W7X127_TETTS</name>
<keyword evidence="1" id="KW-1133">Transmembrane helix</keyword>
<protein>
    <submittedName>
        <fullName evidence="2">Transmembrane protein, putative</fullName>
    </submittedName>
</protein>
<dbReference type="GeneID" id="24441133"/>
<dbReference type="EMBL" id="GG662564">
    <property type="protein sequence ID" value="EWS72870.1"/>
    <property type="molecule type" value="Genomic_DNA"/>
</dbReference>
<keyword evidence="1" id="KW-0472">Membrane</keyword>
<evidence type="ECO:0000313" key="3">
    <source>
        <dbReference type="Proteomes" id="UP000009168"/>
    </source>
</evidence>
<dbReference type="RefSeq" id="XP_012654598.1">
    <property type="nucleotide sequence ID" value="XM_012799144.1"/>
</dbReference>
<accession>W7X127</accession>
<dbReference type="InParanoid" id="W7X127"/>
<sequence>MTNGKPVINASMIYTAIAHILLSVLKNAKNHQMQSMRMYIFYQNVQNSLITLLMMILTKIQTMKATLANVLIRLL</sequence>
<feature type="transmembrane region" description="Helical" evidence="1">
    <location>
        <begin position="6"/>
        <end position="28"/>
    </location>
</feature>
<proteinExistence type="predicted"/>
<keyword evidence="1 2" id="KW-0812">Transmembrane</keyword>
<evidence type="ECO:0000313" key="2">
    <source>
        <dbReference type="EMBL" id="EWS72870.1"/>
    </source>
</evidence>
<organism evidence="2 3">
    <name type="scientific">Tetrahymena thermophila (strain SB210)</name>
    <dbReference type="NCBI Taxonomy" id="312017"/>
    <lineage>
        <taxon>Eukaryota</taxon>
        <taxon>Sar</taxon>
        <taxon>Alveolata</taxon>
        <taxon>Ciliophora</taxon>
        <taxon>Intramacronucleata</taxon>
        <taxon>Oligohymenophorea</taxon>
        <taxon>Hymenostomatida</taxon>
        <taxon>Tetrahymenina</taxon>
        <taxon>Tetrahymenidae</taxon>
        <taxon>Tetrahymena</taxon>
    </lineage>
</organism>
<dbReference type="KEGG" id="tet:TTHERM_000933178"/>
<dbReference type="Proteomes" id="UP000009168">
    <property type="component" value="Unassembled WGS sequence"/>
</dbReference>
<reference evidence="3" key="1">
    <citation type="journal article" date="2006" name="PLoS Biol.">
        <title>Macronuclear genome sequence of the ciliate Tetrahymena thermophila, a model eukaryote.</title>
        <authorList>
            <person name="Eisen J.A."/>
            <person name="Coyne R.S."/>
            <person name="Wu M."/>
            <person name="Wu D."/>
            <person name="Thiagarajan M."/>
            <person name="Wortman J.R."/>
            <person name="Badger J.H."/>
            <person name="Ren Q."/>
            <person name="Amedeo P."/>
            <person name="Jones K.M."/>
            <person name="Tallon L.J."/>
            <person name="Delcher A.L."/>
            <person name="Salzberg S.L."/>
            <person name="Silva J.C."/>
            <person name="Haas B.J."/>
            <person name="Majoros W.H."/>
            <person name="Farzad M."/>
            <person name="Carlton J.M."/>
            <person name="Smith R.K. Jr."/>
            <person name="Garg J."/>
            <person name="Pearlman R.E."/>
            <person name="Karrer K.M."/>
            <person name="Sun L."/>
            <person name="Manning G."/>
            <person name="Elde N.C."/>
            <person name="Turkewitz A.P."/>
            <person name="Asai D.J."/>
            <person name="Wilkes D.E."/>
            <person name="Wang Y."/>
            <person name="Cai H."/>
            <person name="Collins K."/>
            <person name="Stewart B.A."/>
            <person name="Lee S.R."/>
            <person name="Wilamowska K."/>
            <person name="Weinberg Z."/>
            <person name="Ruzzo W.L."/>
            <person name="Wloga D."/>
            <person name="Gaertig J."/>
            <person name="Frankel J."/>
            <person name="Tsao C.-C."/>
            <person name="Gorovsky M.A."/>
            <person name="Keeling P.J."/>
            <person name="Waller R.F."/>
            <person name="Patron N.J."/>
            <person name="Cherry J.M."/>
            <person name="Stover N.A."/>
            <person name="Krieger C.J."/>
            <person name="del Toro C."/>
            <person name="Ryder H.F."/>
            <person name="Williamson S.C."/>
            <person name="Barbeau R.A."/>
            <person name="Hamilton E.P."/>
            <person name="Orias E."/>
        </authorList>
    </citation>
    <scope>NUCLEOTIDE SEQUENCE [LARGE SCALE GENOMIC DNA]</scope>
    <source>
        <strain evidence="3">SB210</strain>
    </source>
</reference>